<dbReference type="PANTHER" id="PTHR35043">
    <property type="entry name" value="TRANSCRIPTION FACTOR DOMAIN-CONTAINING PROTEIN"/>
    <property type="match status" value="1"/>
</dbReference>
<name>A0AAW0BPL5_9AGAR</name>
<sequence>MLLLYALARPIASSLSAASTNNSTSFDPITGDCIDIRSCRTTTDILWSCLSVIFICAWVAIHPNIAVPGTHSAVAVYQNVELMVVALLAPEFMILWAMRQREQAKKIREKFKSTCPLGFLHSAVADALPSEYKWGMSHGFFVIMGGFALYNGEEFCGYLWDRDRTSEIQYANERPFEGKAEGYFERIKAYYEKHQKLDNMDENDEKNPESSTPPVIHENPSATKPVEIEPLSPTPDPTIPLEYLVAKGYITLTEDEIKDNLSHSDVITKSIAVIQTIWFIVQVIARAVEGLAITELEIVTVGFAILNFGTYFLWWNKPLRVRHPVRVYWRQMEKSGAGETGEGKGGIWGTRWEGAGAIGKYIYATDLLFENEGPDNILLRLLLLPLWIPWHIFSVCFQILIDRDDSNLAIPISSRLDNDPLHLYITVYGIAALFGAIHCIPWVFQFPTHTEQLLWRISAVAVAVGPIAMGFLHGFNERLNNTTGWIRFIATIILLFLPLAYAVFRITLLVIAFTALRDLSPSAYQTVQWTTFIPHIG</sequence>
<keyword evidence="2" id="KW-0812">Transmembrane</keyword>
<proteinExistence type="predicted"/>
<feature type="region of interest" description="Disordered" evidence="1">
    <location>
        <begin position="200"/>
        <end position="228"/>
    </location>
</feature>
<feature type="transmembrane region" description="Helical" evidence="2">
    <location>
        <begin position="377"/>
        <end position="401"/>
    </location>
</feature>
<dbReference type="AlphaFoldDB" id="A0AAW0BPL5"/>
<evidence type="ECO:0000256" key="2">
    <source>
        <dbReference type="SAM" id="Phobius"/>
    </source>
</evidence>
<keyword evidence="2" id="KW-1133">Transmembrane helix</keyword>
<feature type="transmembrane region" description="Helical" evidence="2">
    <location>
        <begin position="421"/>
        <end position="444"/>
    </location>
</feature>
<gene>
    <name evidence="3" type="ORF">VNI00_014908</name>
</gene>
<feature type="transmembrane region" description="Helical" evidence="2">
    <location>
        <begin position="453"/>
        <end position="473"/>
    </location>
</feature>
<organism evidence="3 4">
    <name type="scientific">Paramarasmius palmivorus</name>
    <dbReference type="NCBI Taxonomy" id="297713"/>
    <lineage>
        <taxon>Eukaryota</taxon>
        <taxon>Fungi</taxon>
        <taxon>Dikarya</taxon>
        <taxon>Basidiomycota</taxon>
        <taxon>Agaricomycotina</taxon>
        <taxon>Agaricomycetes</taxon>
        <taxon>Agaricomycetidae</taxon>
        <taxon>Agaricales</taxon>
        <taxon>Marasmiineae</taxon>
        <taxon>Marasmiaceae</taxon>
        <taxon>Paramarasmius</taxon>
    </lineage>
</organism>
<reference evidence="3 4" key="1">
    <citation type="submission" date="2024-01" db="EMBL/GenBank/DDBJ databases">
        <title>A draft genome for a cacao thread blight-causing isolate of Paramarasmius palmivorus.</title>
        <authorList>
            <person name="Baruah I.K."/>
            <person name="Bukari Y."/>
            <person name="Amoako-Attah I."/>
            <person name="Meinhardt L.W."/>
            <person name="Bailey B.A."/>
            <person name="Cohen S.P."/>
        </authorList>
    </citation>
    <scope>NUCLEOTIDE SEQUENCE [LARGE SCALE GENOMIC DNA]</scope>
    <source>
        <strain evidence="3 4">GH-12</strain>
    </source>
</reference>
<dbReference type="EMBL" id="JAYKXP010000089">
    <property type="protein sequence ID" value="KAK7028218.1"/>
    <property type="molecule type" value="Genomic_DNA"/>
</dbReference>
<dbReference type="PANTHER" id="PTHR35043:SF7">
    <property type="entry name" value="TRANSCRIPTION FACTOR DOMAIN-CONTAINING PROTEIN"/>
    <property type="match status" value="1"/>
</dbReference>
<feature type="transmembrane region" description="Helical" evidence="2">
    <location>
        <begin position="45"/>
        <end position="65"/>
    </location>
</feature>
<keyword evidence="4" id="KW-1185">Reference proteome</keyword>
<feature type="transmembrane region" description="Helical" evidence="2">
    <location>
        <begin position="266"/>
        <end position="285"/>
    </location>
</feature>
<feature type="transmembrane region" description="Helical" evidence="2">
    <location>
        <begin position="485"/>
        <end position="516"/>
    </location>
</feature>
<keyword evidence="2" id="KW-0472">Membrane</keyword>
<comment type="caution">
    <text evidence="3">The sequence shown here is derived from an EMBL/GenBank/DDBJ whole genome shotgun (WGS) entry which is preliminary data.</text>
</comment>
<evidence type="ECO:0000313" key="3">
    <source>
        <dbReference type="EMBL" id="KAK7028218.1"/>
    </source>
</evidence>
<evidence type="ECO:0000313" key="4">
    <source>
        <dbReference type="Proteomes" id="UP001383192"/>
    </source>
</evidence>
<feature type="transmembrane region" description="Helical" evidence="2">
    <location>
        <begin position="77"/>
        <end position="98"/>
    </location>
</feature>
<accession>A0AAW0BPL5</accession>
<dbReference type="Proteomes" id="UP001383192">
    <property type="component" value="Unassembled WGS sequence"/>
</dbReference>
<protein>
    <submittedName>
        <fullName evidence="3">Uncharacterized protein</fullName>
    </submittedName>
</protein>
<feature type="transmembrane region" description="Helical" evidence="2">
    <location>
        <begin position="291"/>
        <end position="314"/>
    </location>
</feature>
<evidence type="ECO:0000256" key="1">
    <source>
        <dbReference type="SAM" id="MobiDB-lite"/>
    </source>
</evidence>